<protein>
    <submittedName>
        <fullName evidence="8">Putative RDD family membrane protein YckC</fullName>
    </submittedName>
</protein>
<dbReference type="InterPro" id="IPR010432">
    <property type="entry name" value="RDD"/>
</dbReference>
<accession>A0A3E0EPI1</accession>
<dbReference type="Pfam" id="PF06271">
    <property type="entry name" value="RDD"/>
    <property type="match status" value="1"/>
</dbReference>
<keyword evidence="9" id="KW-1185">Reference proteome</keyword>
<feature type="domain" description="RDD" evidence="7">
    <location>
        <begin position="14"/>
        <end position="120"/>
    </location>
</feature>
<name>A0A3E0EPI1_9FLAO</name>
<dbReference type="GO" id="GO:0005886">
    <property type="term" value="C:plasma membrane"/>
    <property type="evidence" value="ECO:0007669"/>
    <property type="project" value="UniProtKB-SubCell"/>
</dbReference>
<dbReference type="EMBL" id="QUNI01000003">
    <property type="protein sequence ID" value="REH00079.1"/>
    <property type="molecule type" value="Genomic_DNA"/>
</dbReference>
<dbReference type="InterPro" id="IPR051791">
    <property type="entry name" value="Pra-immunoreactive"/>
</dbReference>
<evidence type="ECO:0000256" key="2">
    <source>
        <dbReference type="ARBA" id="ARBA00022475"/>
    </source>
</evidence>
<evidence type="ECO:0000313" key="8">
    <source>
        <dbReference type="EMBL" id="REH00079.1"/>
    </source>
</evidence>
<dbReference type="PANTHER" id="PTHR36115:SF4">
    <property type="entry name" value="MEMBRANE PROTEIN"/>
    <property type="match status" value="1"/>
</dbReference>
<evidence type="ECO:0000313" key="9">
    <source>
        <dbReference type="Proteomes" id="UP000257136"/>
    </source>
</evidence>
<comment type="caution">
    <text evidence="8">The sequence shown here is derived from an EMBL/GenBank/DDBJ whole genome shotgun (WGS) entry which is preliminary data.</text>
</comment>
<dbReference type="AlphaFoldDB" id="A0A3E0EPI1"/>
<feature type="transmembrane region" description="Helical" evidence="6">
    <location>
        <begin position="20"/>
        <end position="39"/>
    </location>
</feature>
<dbReference type="PANTHER" id="PTHR36115">
    <property type="entry name" value="PROLINE-RICH ANTIGEN HOMOLOG-RELATED"/>
    <property type="match status" value="1"/>
</dbReference>
<keyword evidence="3 6" id="KW-0812">Transmembrane</keyword>
<sequence length="158" mass="18196">MQNEEFRIQKFLLASKQKRVLNWIIDSLIKLIILRLVVSSLNSSVISNKINSFDMIERYLFWSIISFVYYGVTEVFLSRSLAKFLTKTIVVMENGSKPSTITILTRTILRILPFEALTFLRGRALGLHDENSGTFVVIKSKLEQQKNEHLALLSLEKS</sequence>
<dbReference type="OrthoDB" id="762068at2"/>
<comment type="subcellular location">
    <subcellularLocation>
        <location evidence="1">Cell membrane</location>
        <topology evidence="1">Multi-pass membrane protein</topology>
    </subcellularLocation>
</comment>
<keyword evidence="2" id="KW-1003">Cell membrane</keyword>
<gene>
    <name evidence="8" type="ORF">C8P67_10347</name>
</gene>
<evidence type="ECO:0000256" key="5">
    <source>
        <dbReference type="ARBA" id="ARBA00023136"/>
    </source>
</evidence>
<proteinExistence type="predicted"/>
<evidence type="ECO:0000256" key="1">
    <source>
        <dbReference type="ARBA" id="ARBA00004651"/>
    </source>
</evidence>
<evidence type="ECO:0000259" key="7">
    <source>
        <dbReference type="Pfam" id="PF06271"/>
    </source>
</evidence>
<dbReference type="RefSeq" id="WP_115811137.1">
    <property type="nucleotide sequence ID" value="NZ_QUNI01000003.1"/>
</dbReference>
<keyword evidence="4 6" id="KW-1133">Transmembrane helix</keyword>
<keyword evidence="5 6" id="KW-0472">Membrane</keyword>
<evidence type="ECO:0000256" key="3">
    <source>
        <dbReference type="ARBA" id="ARBA00022692"/>
    </source>
</evidence>
<organism evidence="8 9">
    <name type="scientific">Flavobacterium aquicola</name>
    <dbReference type="NCBI Taxonomy" id="1682742"/>
    <lineage>
        <taxon>Bacteria</taxon>
        <taxon>Pseudomonadati</taxon>
        <taxon>Bacteroidota</taxon>
        <taxon>Flavobacteriia</taxon>
        <taxon>Flavobacteriales</taxon>
        <taxon>Flavobacteriaceae</taxon>
        <taxon>Flavobacterium</taxon>
    </lineage>
</organism>
<reference evidence="8 9" key="1">
    <citation type="submission" date="2018-08" db="EMBL/GenBank/DDBJ databases">
        <title>Genomic Encyclopedia of Archaeal and Bacterial Type Strains, Phase II (KMG-II): from individual species to whole genera.</title>
        <authorList>
            <person name="Goeker M."/>
        </authorList>
    </citation>
    <scope>NUCLEOTIDE SEQUENCE [LARGE SCALE GENOMIC DNA]</scope>
    <source>
        <strain evidence="8 9">DSM 100880</strain>
    </source>
</reference>
<evidence type="ECO:0000256" key="4">
    <source>
        <dbReference type="ARBA" id="ARBA00022989"/>
    </source>
</evidence>
<dbReference type="Proteomes" id="UP000257136">
    <property type="component" value="Unassembled WGS sequence"/>
</dbReference>
<evidence type="ECO:0000256" key="6">
    <source>
        <dbReference type="SAM" id="Phobius"/>
    </source>
</evidence>
<feature type="transmembrane region" description="Helical" evidence="6">
    <location>
        <begin position="59"/>
        <end position="77"/>
    </location>
</feature>